<evidence type="ECO:0000313" key="2">
    <source>
        <dbReference type="Proteomes" id="UP000805193"/>
    </source>
</evidence>
<comment type="caution">
    <text evidence="1">The sequence shown here is derived from an EMBL/GenBank/DDBJ whole genome shotgun (WGS) entry which is preliminary data.</text>
</comment>
<dbReference type="EMBL" id="JABSTQ010009058">
    <property type="protein sequence ID" value="KAG0433452.1"/>
    <property type="molecule type" value="Genomic_DNA"/>
</dbReference>
<proteinExistence type="predicted"/>
<reference evidence="1 2" key="1">
    <citation type="journal article" date="2020" name="Cell">
        <title>Large-Scale Comparative Analyses of Tick Genomes Elucidate Their Genetic Diversity and Vector Capacities.</title>
        <authorList>
            <consortium name="Tick Genome and Microbiome Consortium (TIGMIC)"/>
            <person name="Jia N."/>
            <person name="Wang J."/>
            <person name="Shi W."/>
            <person name="Du L."/>
            <person name="Sun Y."/>
            <person name="Zhan W."/>
            <person name="Jiang J.F."/>
            <person name="Wang Q."/>
            <person name="Zhang B."/>
            <person name="Ji P."/>
            <person name="Bell-Sakyi L."/>
            <person name="Cui X.M."/>
            <person name="Yuan T.T."/>
            <person name="Jiang B.G."/>
            <person name="Yang W.F."/>
            <person name="Lam T.T."/>
            <person name="Chang Q.C."/>
            <person name="Ding S.J."/>
            <person name="Wang X.J."/>
            <person name="Zhu J.G."/>
            <person name="Ruan X.D."/>
            <person name="Zhao L."/>
            <person name="Wei J.T."/>
            <person name="Ye R.Z."/>
            <person name="Que T.C."/>
            <person name="Du C.H."/>
            <person name="Zhou Y.H."/>
            <person name="Cheng J.X."/>
            <person name="Dai P.F."/>
            <person name="Guo W.B."/>
            <person name="Han X.H."/>
            <person name="Huang E.J."/>
            <person name="Li L.F."/>
            <person name="Wei W."/>
            <person name="Gao Y.C."/>
            <person name="Liu J.Z."/>
            <person name="Shao H.Z."/>
            <person name="Wang X."/>
            <person name="Wang C.C."/>
            <person name="Yang T.C."/>
            <person name="Huo Q.B."/>
            <person name="Li W."/>
            <person name="Chen H.Y."/>
            <person name="Chen S.E."/>
            <person name="Zhou L.G."/>
            <person name="Ni X.B."/>
            <person name="Tian J.H."/>
            <person name="Sheng Y."/>
            <person name="Liu T."/>
            <person name="Pan Y.S."/>
            <person name="Xia L.Y."/>
            <person name="Li J."/>
            <person name="Zhao F."/>
            <person name="Cao W.C."/>
        </authorList>
    </citation>
    <scope>NUCLEOTIDE SEQUENCE [LARGE SCALE GENOMIC DNA]</scope>
    <source>
        <strain evidence="1">Iper-2018</strain>
    </source>
</reference>
<organism evidence="1 2">
    <name type="scientific">Ixodes persulcatus</name>
    <name type="common">Taiga tick</name>
    <dbReference type="NCBI Taxonomy" id="34615"/>
    <lineage>
        <taxon>Eukaryota</taxon>
        <taxon>Metazoa</taxon>
        <taxon>Ecdysozoa</taxon>
        <taxon>Arthropoda</taxon>
        <taxon>Chelicerata</taxon>
        <taxon>Arachnida</taxon>
        <taxon>Acari</taxon>
        <taxon>Parasitiformes</taxon>
        <taxon>Ixodida</taxon>
        <taxon>Ixodoidea</taxon>
        <taxon>Ixodidae</taxon>
        <taxon>Ixodinae</taxon>
        <taxon>Ixodes</taxon>
    </lineage>
</organism>
<accession>A0AC60QGV3</accession>
<name>A0AC60QGV3_IXOPE</name>
<dbReference type="Proteomes" id="UP000805193">
    <property type="component" value="Unassembled WGS sequence"/>
</dbReference>
<keyword evidence="2" id="KW-1185">Reference proteome</keyword>
<sequence length="55" mass="5802">AGPARDRQRAAVPGEATSMPAPASDERGRAVRAGIVREVGTRTPCIKRGTPYLRA</sequence>
<feature type="non-terminal residue" evidence="1">
    <location>
        <position position="1"/>
    </location>
</feature>
<evidence type="ECO:0000313" key="1">
    <source>
        <dbReference type="EMBL" id="KAG0433452.1"/>
    </source>
</evidence>
<protein>
    <submittedName>
        <fullName evidence="1">Uncharacterized protein</fullName>
    </submittedName>
</protein>
<gene>
    <name evidence="1" type="ORF">HPB47_019903</name>
</gene>